<gene>
    <name evidence="7" type="ORF">VOLCADRAFT_61368</name>
</gene>
<dbReference type="GO" id="GO:0005524">
    <property type="term" value="F:ATP binding"/>
    <property type="evidence" value="ECO:0007669"/>
    <property type="project" value="UniProtKB-KW"/>
</dbReference>
<dbReference type="InParanoid" id="D8TYG9"/>
<keyword evidence="2" id="KW-0808">Transferase</keyword>
<dbReference type="InterPro" id="IPR000719">
    <property type="entry name" value="Prot_kinase_dom"/>
</dbReference>
<dbReference type="Proteomes" id="UP000001058">
    <property type="component" value="Unassembled WGS sequence"/>
</dbReference>
<evidence type="ECO:0000256" key="5">
    <source>
        <dbReference type="ARBA" id="ARBA00022840"/>
    </source>
</evidence>
<dbReference type="EMBL" id="GL378344">
    <property type="protein sequence ID" value="EFJ47639.1"/>
    <property type="molecule type" value="Genomic_DNA"/>
</dbReference>
<evidence type="ECO:0000313" key="8">
    <source>
        <dbReference type="Proteomes" id="UP000001058"/>
    </source>
</evidence>
<dbReference type="GO" id="GO:0004674">
    <property type="term" value="F:protein serine/threonine kinase activity"/>
    <property type="evidence" value="ECO:0007669"/>
    <property type="project" value="UniProtKB-KW"/>
</dbReference>
<keyword evidence="4" id="KW-0418">Kinase</keyword>
<accession>D8TYG9</accession>
<proteinExistence type="predicted"/>
<dbReference type="PROSITE" id="PS00108">
    <property type="entry name" value="PROTEIN_KINASE_ST"/>
    <property type="match status" value="1"/>
</dbReference>
<dbReference type="KEGG" id="vcn:VOLCADRAFT_61368"/>
<dbReference type="InterPro" id="IPR008271">
    <property type="entry name" value="Ser/Thr_kinase_AS"/>
</dbReference>
<dbReference type="Gene3D" id="3.30.200.20">
    <property type="entry name" value="Phosphorylase Kinase, domain 1"/>
    <property type="match status" value="1"/>
</dbReference>
<dbReference type="OrthoDB" id="538973at2759"/>
<evidence type="ECO:0000313" key="7">
    <source>
        <dbReference type="EMBL" id="EFJ47639.1"/>
    </source>
</evidence>
<dbReference type="SUPFAM" id="SSF56112">
    <property type="entry name" value="Protein kinase-like (PK-like)"/>
    <property type="match status" value="1"/>
</dbReference>
<protein>
    <recommendedName>
        <fullName evidence="6">Protein kinase domain-containing protein</fullName>
    </recommendedName>
</protein>
<evidence type="ECO:0000259" key="6">
    <source>
        <dbReference type="PROSITE" id="PS50011"/>
    </source>
</evidence>
<dbReference type="Pfam" id="PF00069">
    <property type="entry name" value="Pkinase"/>
    <property type="match status" value="1"/>
</dbReference>
<dbReference type="RefSeq" id="XP_002951463.1">
    <property type="nucleotide sequence ID" value="XM_002951417.1"/>
</dbReference>
<dbReference type="SMART" id="SM00220">
    <property type="entry name" value="S_TKc"/>
    <property type="match status" value="1"/>
</dbReference>
<sequence length="269" mass="29246">AQVMRIALREVQLLKAVNHPNIIKLQCAFRTPSGRVCMAFEYGGKSAHQLRETRFPHGIPEQLLQRFAFQLVQALRYLHLQKIVHRDVKPANVLVDAAGVLRLCDFGFARHLPAADGYISGGADSNVDVPLTPYVITRWYRSPEVLLGMKYGTPTDIWSLGCTLAELAIGEPLVPGTSSLDQIGRITALLGPLPTHMTARVAHALKHGGAAAAPAGSTVAAAAAGNDTPLRRRLGARLVPELVDLVEACLRIDPRDRPTAEQLLSMPYF</sequence>
<evidence type="ECO:0000256" key="3">
    <source>
        <dbReference type="ARBA" id="ARBA00022741"/>
    </source>
</evidence>
<feature type="domain" description="Protein kinase" evidence="6">
    <location>
        <begin position="1"/>
        <end position="269"/>
    </location>
</feature>
<feature type="non-terminal residue" evidence="7">
    <location>
        <position position="1"/>
    </location>
</feature>
<dbReference type="InterPro" id="IPR011009">
    <property type="entry name" value="Kinase-like_dom_sf"/>
</dbReference>
<reference evidence="7 8" key="1">
    <citation type="journal article" date="2010" name="Science">
        <title>Genomic analysis of organismal complexity in the multicellular green alga Volvox carteri.</title>
        <authorList>
            <person name="Prochnik S.E."/>
            <person name="Umen J."/>
            <person name="Nedelcu A.M."/>
            <person name="Hallmann A."/>
            <person name="Miller S.M."/>
            <person name="Nishii I."/>
            <person name="Ferris P."/>
            <person name="Kuo A."/>
            <person name="Mitros T."/>
            <person name="Fritz-Laylin L.K."/>
            <person name="Hellsten U."/>
            <person name="Chapman J."/>
            <person name="Simakov O."/>
            <person name="Rensing S.A."/>
            <person name="Terry A."/>
            <person name="Pangilinan J."/>
            <person name="Kapitonov V."/>
            <person name="Jurka J."/>
            <person name="Salamov A."/>
            <person name="Shapiro H."/>
            <person name="Schmutz J."/>
            <person name="Grimwood J."/>
            <person name="Lindquist E."/>
            <person name="Lucas S."/>
            <person name="Grigoriev I.V."/>
            <person name="Schmitt R."/>
            <person name="Kirk D."/>
            <person name="Rokhsar D.S."/>
        </authorList>
    </citation>
    <scope>NUCLEOTIDE SEQUENCE [LARGE SCALE GENOMIC DNA]</scope>
    <source>
        <strain evidence="8">f. Nagariensis / Eve</strain>
    </source>
</reference>
<dbReference type="PROSITE" id="PS50011">
    <property type="entry name" value="PROTEIN_KINASE_DOM"/>
    <property type="match status" value="1"/>
</dbReference>
<evidence type="ECO:0000256" key="4">
    <source>
        <dbReference type="ARBA" id="ARBA00022777"/>
    </source>
</evidence>
<evidence type="ECO:0000256" key="2">
    <source>
        <dbReference type="ARBA" id="ARBA00022679"/>
    </source>
</evidence>
<keyword evidence="1" id="KW-0723">Serine/threonine-protein kinase</keyword>
<keyword evidence="5" id="KW-0067">ATP-binding</keyword>
<feature type="non-terminal residue" evidence="7">
    <location>
        <position position="269"/>
    </location>
</feature>
<keyword evidence="3" id="KW-0547">Nucleotide-binding</keyword>
<organism evidence="8">
    <name type="scientific">Volvox carteri f. nagariensis</name>
    <dbReference type="NCBI Taxonomy" id="3068"/>
    <lineage>
        <taxon>Eukaryota</taxon>
        <taxon>Viridiplantae</taxon>
        <taxon>Chlorophyta</taxon>
        <taxon>core chlorophytes</taxon>
        <taxon>Chlorophyceae</taxon>
        <taxon>CS clade</taxon>
        <taxon>Chlamydomonadales</taxon>
        <taxon>Volvocaceae</taxon>
        <taxon>Volvox</taxon>
    </lineage>
</organism>
<keyword evidence="8" id="KW-1185">Reference proteome</keyword>
<name>D8TYG9_VOLCA</name>
<dbReference type="Gene3D" id="1.10.510.10">
    <property type="entry name" value="Transferase(Phosphotransferase) domain 1"/>
    <property type="match status" value="1"/>
</dbReference>
<dbReference type="FunFam" id="1.10.510.10:FF:000624">
    <property type="entry name" value="Mitogen-activated protein kinase"/>
    <property type="match status" value="1"/>
</dbReference>
<dbReference type="AlphaFoldDB" id="D8TYG9"/>
<dbReference type="GeneID" id="9617052"/>
<dbReference type="InterPro" id="IPR050117">
    <property type="entry name" value="MAPK"/>
</dbReference>
<dbReference type="eggNOG" id="KOG0593">
    <property type="taxonomic scope" value="Eukaryota"/>
</dbReference>
<evidence type="ECO:0000256" key="1">
    <source>
        <dbReference type="ARBA" id="ARBA00022527"/>
    </source>
</evidence>
<dbReference type="PANTHER" id="PTHR24055">
    <property type="entry name" value="MITOGEN-ACTIVATED PROTEIN KINASE"/>
    <property type="match status" value="1"/>
</dbReference>